<dbReference type="PANTHER" id="PTHR42905">
    <property type="entry name" value="PHOSPHOENOLPYRUVATE CARBOXYLASE"/>
    <property type="match status" value="1"/>
</dbReference>
<comment type="caution">
    <text evidence="1">The sequence shown here is derived from an EMBL/GenBank/DDBJ whole genome shotgun (WGS) entry which is preliminary data.</text>
</comment>
<evidence type="ECO:0008006" key="3">
    <source>
        <dbReference type="Google" id="ProtNLM"/>
    </source>
</evidence>
<evidence type="ECO:0000313" key="1">
    <source>
        <dbReference type="EMBL" id="EXF81335.1"/>
    </source>
</evidence>
<dbReference type="KEGG" id="cfj:CFIO01_00997"/>
<dbReference type="InterPro" id="IPR040442">
    <property type="entry name" value="Pyrv_kinase-like_dom_sf"/>
</dbReference>
<dbReference type="Proteomes" id="UP000020467">
    <property type="component" value="Unassembled WGS sequence"/>
</dbReference>
<gene>
    <name evidence="1" type="ORF">CFIO01_00997</name>
</gene>
<dbReference type="AlphaFoldDB" id="A0A010QXL7"/>
<sequence>MSNELAQELKQLHVPASPVIFTNVWDLASLNAIISLNTTDSKPVKAIATASWAIAATVGVKDEDLELEQNMAAIGQLAPAAKAAGLPLSVDLQDGYGDLIDEVVTEVVTLGASGANIEDSIPSAGFEKGIEGSLYGVETQVARLKRALEAARKAGCPDFVLNARCDVFRLEPYCADDDESALTEAVKRGRAYLEAGATTVFFWGGSGRGLRSSEVQVLVKELGGRVAVKLGDRADSLSTKELGEIGVARISVGPSLYLVAMNAVKESAKRILDGGKLAA</sequence>
<proteinExistence type="predicted"/>
<keyword evidence="2" id="KW-1185">Reference proteome</keyword>
<dbReference type="SUPFAM" id="SSF51621">
    <property type="entry name" value="Phosphoenolpyruvate/pyruvate domain"/>
    <property type="match status" value="1"/>
</dbReference>
<dbReference type="InterPro" id="IPR039556">
    <property type="entry name" value="ICL/PEPM"/>
</dbReference>
<dbReference type="OrthoDB" id="429143at2759"/>
<accession>A0A010QXL7</accession>
<reference evidence="1 2" key="1">
    <citation type="submission" date="2014-02" db="EMBL/GenBank/DDBJ databases">
        <title>The genome sequence of Colletotrichum fioriniae PJ7.</title>
        <authorList>
            <person name="Baroncelli R."/>
            <person name="Thon M.R."/>
        </authorList>
    </citation>
    <scope>NUCLEOTIDE SEQUENCE [LARGE SCALE GENOMIC DNA]</scope>
    <source>
        <strain evidence="1 2">PJ7</strain>
    </source>
</reference>
<protein>
    <recommendedName>
        <fullName evidence="3">PEP phosphonomutase</fullName>
    </recommendedName>
</protein>
<dbReference type="EMBL" id="JARH01000372">
    <property type="protein sequence ID" value="EXF81335.1"/>
    <property type="molecule type" value="Genomic_DNA"/>
</dbReference>
<dbReference type="Gene3D" id="3.20.20.60">
    <property type="entry name" value="Phosphoenolpyruvate-binding domains"/>
    <property type="match status" value="1"/>
</dbReference>
<dbReference type="HOGENOM" id="CLU_027389_2_0_1"/>
<organism evidence="1 2">
    <name type="scientific">Colletotrichum fioriniae PJ7</name>
    <dbReference type="NCBI Taxonomy" id="1445577"/>
    <lineage>
        <taxon>Eukaryota</taxon>
        <taxon>Fungi</taxon>
        <taxon>Dikarya</taxon>
        <taxon>Ascomycota</taxon>
        <taxon>Pezizomycotina</taxon>
        <taxon>Sordariomycetes</taxon>
        <taxon>Hypocreomycetidae</taxon>
        <taxon>Glomerellales</taxon>
        <taxon>Glomerellaceae</taxon>
        <taxon>Colletotrichum</taxon>
        <taxon>Colletotrichum acutatum species complex</taxon>
    </lineage>
</organism>
<dbReference type="InterPro" id="IPR015813">
    <property type="entry name" value="Pyrv/PenolPyrv_kinase-like_dom"/>
</dbReference>
<dbReference type="eggNOG" id="ENOG502RZTD">
    <property type="taxonomic scope" value="Eukaryota"/>
</dbReference>
<name>A0A010QXL7_9PEZI</name>
<dbReference type="PANTHER" id="PTHR42905:SF16">
    <property type="entry name" value="CARBOXYPHOSPHONOENOLPYRUVATE PHOSPHONOMUTASE-LIKE PROTEIN (AFU_ORTHOLOGUE AFUA_5G07230)"/>
    <property type="match status" value="1"/>
</dbReference>
<dbReference type="Pfam" id="PF13714">
    <property type="entry name" value="PEP_mutase"/>
    <property type="match status" value="1"/>
</dbReference>
<dbReference type="GO" id="GO:0003824">
    <property type="term" value="F:catalytic activity"/>
    <property type="evidence" value="ECO:0007669"/>
    <property type="project" value="InterPro"/>
</dbReference>
<evidence type="ECO:0000313" key="2">
    <source>
        <dbReference type="Proteomes" id="UP000020467"/>
    </source>
</evidence>
<dbReference type="CDD" id="cd00377">
    <property type="entry name" value="ICL_PEPM"/>
    <property type="match status" value="1"/>
</dbReference>